<accession>A0A811LSA4</accession>
<reference evidence="1" key="1">
    <citation type="submission" date="2020-09" db="EMBL/GenBank/DDBJ databases">
        <authorList>
            <person name="Kikuchi T."/>
        </authorList>
    </citation>
    <scope>NUCLEOTIDE SEQUENCE</scope>
    <source>
        <strain evidence="1">SH1</strain>
    </source>
</reference>
<dbReference type="EMBL" id="CAJFDH010000006">
    <property type="protein sequence ID" value="CAD5229993.1"/>
    <property type="molecule type" value="Genomic_DNA"/>
</dbReference>
<organism evidence="1 2">
    <name type="scientific">Bursaphelenchus okinawaensis</name>
    <dbReference type="NCBI Taxonomy" id="465554"/>
    <lineage>
        <taxon>Eukaryota</taxon>
        <taxon>Metazoa</taxon>
        <taxon>Ecdysozoa</taxon>
        <taxon>Nematoda</taxon>
        <taxon>Chromadorea</taxon>
        <taxon>Rhabditida</taxon>
        <taxon>Tylenchina</taxon>
        <taxon>Tylenchomorpha</taxon>
        <taxon>Aphelenchoidea</taxon>
        <taxon>Aphelenchoididae</taxon>
        <taxon>Bursaphelenchus</taxon>
    </lineage>
</organism>
<dbReference type="OrthoDB" id="5776872at2759"/>
<protein>
    <submittedName>
        <fullName evidence="1">Uncharacterized protein</fullName>
    </submittedName>
</protein>
<keyword evidence="2" id="KW-1185">Reference proteome</keyword>
<evidence type="ECO:0000313" key="2">
    <source>
        <dbReference type="Proteomes" id="UP000614601"/>
    </source>
</evidence>
<dbReference type="EMBL" id="CAJFCW020000006">
    <property type="protein sequence ID" value="CAG9127381.1"/>
    <property type="molecule type" value="Genomic_DNA"/>
</dbReference>
<evidence type="ECO:0000313" key="1">
    <source>
        <dbReference type="EMBL" id="CAD5229993.1"/>
    </source>
</evidence>
<gene>
    <name evidence="1" type="ORF">BOKJ2_LOCUS13913</name>
</gene>
<dbReference type="AlphaFoldDB" id="A0A811LSA4"/>
<sequence>MSQNDRSVNQKFSDMRLNVEGRALDESYSNMMDSFDGDEAIPAVKIEKNEPPLLHKNFYRDFIDPFDPYNKLK</sequence>
<proteinExistence type="predicted"/>
<comment type="caution">
    <text evidence="1">The sequence shown here is derived from an EMBL/GenBank/DDBJ whole genome shotgun (WGS) entry which is preliminary data.</text>
</comment>
<dbReference type="Proteomes" id="UP000783686">
    <property type="component" value="Unassembled WGS sequence"/>
</dbReference>
<dbReference type="Proteomes" id="UP000614601">
    <property type="component" value="Unassembled WGS sequence"/>
</dbReference>
<name>A0A811LSA4_9BILA</name>